<dbReference type="Proteomes" id="UP001059596">
    <property type="component" value="Chromosome 3R"/>
</dbReference>
<dbReference type="AlphaFoldDB" id="A0A9Q0BW44"/>
<protein>
    <submittedName>
        <fullName evidence="2">Uncharacterized protein</fullName>
    </submittedName>
</protein>
<dbReference type="EMBL" id="JAMKOV010000001">
    <property type="protein sequence ID" value="KAI8046747.1"/>
    <property type="molecule type" value="Genomic_DNA"/>
</dbReference>
<proteinExistence type="predicted"/>
<comment type="caution">
    <text evidence="2">The sequence shown here is derived from an EMBL/GenBank/DDBJ whole genome shotgun (WGS) entry which is preliminary data.</text>
</comment>
<accession>A0A9Q0BW44</accession>
<feature type="region of interest" description="Disordered" evidence="1">
    <location>
        <begin position="1"/>
        <end position="21"/>
    </location>
</feature>
<evidence type="ECO:0000313" key="3">
    <source>
        <dbReference type="Proteomes" id="UP001059596"/>
    </source>
</evidence>
<name>A0A9Q0BW44_9MUSC</name>
<gene>
    <name evidence="2" type="ORF">M5D96_002960</name>
</gene>
<keyword evidence="3" id="KW-1185">Reference proteome</keyword>
<organism evidence="2 3">
    <name type="scientific">Drosophila gunungcola</name>
    <name type="common">fruit fly</name>
    <dbReference type="NCBI Taxonomy" id="103775"/>
    <lineage>
        <taxon>Eukaryota</taxon>
        <taxon>Metazoa</taxon>
        <taxon>Ecdysozoa</taxon>
        <taxon>Arthropoda</taxon>
        <taxon>Hexapoda</taxon>
        <taxon>Insecta</taxon>
        <taxon>Pterygota</taxon>
        <taxon>Neoptera</taxon>
        <taxon>Endopterygota</taxon>
        <taxon>Diptera</taxon>
        <taxon>Brachycera</taxon>
        <taxon>Muscomorpha</taxon>
        <taxon>Ephydroidea</taxon>
        <taxon>Drosophilidae</taxon>
        <taxon>Drosophila</taxon>
        <taxon>Sophophora</taxon>
    </lineage>
</organism>
<reference evidence="2" key="1">
    <citation type="journal article" date="2023" name="Genome Biol. Evol.">
        <title>Long-read-based Genome Assembly of Drosophila gunungcola Reveals Fewer Chemosensory Genes in Flower-breeding Species.</title>
        <authorList>
            <person name="Negi A."/>
            <person name="Liao B.Y."/>
            <person name="Yeh S.D."/>
        </authorList>
    </citation>
    <scope>NUCLEOTIDE SEQUENCE</scope>
    <source>
        <strain evidence="2">Sukarami</strain>
    </source>
</reference>
<feature type="compositionally biased region" description="Basic residues" evidence="1">
    <location>
        <begin position="1"/>
        <end position="20"/>
    </location>
</feature>
<evidence type="ECO:0000313" key="2">
    <source>
        <dbReference type="EMBL" id="KAI8046747.1"/>
    </source>
</evidence>
<evidence type="ECO:0000256" key="1">
    <source>
        <dbReference type="SAM" id="MobiDB-lite"/>
    </source>
</evidence>
<sequence>MTHQKTKLSARTRNSARTKHVLWPPATHDILTMQKITKFDMQFIKSEPRNQQPPPQKWAPGLLGSSGRRLCLAFLAALLKTICSGKSLAT</sequence>